<dbReference type="InterPro" id="IPR032508">
    <property type="entry name" value="FecR_C"/>
</dbReference>
<keyword evidence="1" id="KW-0812">Transmembrane</keyword>
<keyword evidence="1" id="KW-1133">Transmembrane helix</keyword>
<sequence>MDSRQIEELASQWLARRDGAVWSDGDEAELQAWLNQSTAHLVAFVRLEAAWKQAKRLKALSNGVPPGEVPAPEQWQLARFFDKGEMTGQRSRPSVRGRLLVRVAASLMLAVVGAIVWYVSAVRPDHSTPVGGVASVPMSDGSKVTLNTDSQIRIDVTESERRVELQRGEAFFEVAKDPSRPFVVTAGGKRVIAVGTAFSVRRNGNDVQVAITEGRVRIEDATERQPMRGAVDEKLLTLAAGSVARATDDGVLVQDKPIPDIESDLSWRTGYLIFRDVALADAVAEFNRYTDRKIVIDDPAVATIRLSGKFRSTQFDAFVRLLEQGFPVRAERTDDRIVLVGSRRPQ</sequence>
<dbReference type="Pfam" id="PF04773">
    <property type="entry name" value="FecR"/>
    <property type="match status" value="1"/>
</dbReference>
<dbReference type="Pfam" id="PF16344">
    <property type="entry name" value="FecR_C"/>
    <property type="match status" value="1"/>
</dbReference>
<name>A0ABV8T5E2_9GAMM</name>
<evidence type="ECO:0000259" key="2">
    <source>
        <dbReference type="Pfam" id="PF04773"/>
    </source>
</evidence>
<evidence type="ECO:0000313" key="5">
    <source>
        <dbReference type="EMBL" id="MFC4313949.1"/>
    </source>
</evidence>
<feature type="domain" description="Protein FecR C-terminal" evidence="4">
    <location>
        <begin position="271"/>
        <end position="338"/>
    </location>
</feature>
<dbReference type="InterPro" id="IPR006860">
    <property type="entry name" value="FecR"/>
</dbReference>
<proteinExistence type="predicted"/>
<organism evidence="5 6">
    <name type="scientific">Steroidobacter flavus</name>
    <dbReference type="NCBI Taxonomy" id="1842136"/>
    <lineage>
        <taxon>Bacteria</taxon>
        <taxon>Pseudomonadati</taxon>
        <taxon>Pseudomonadota</taxon>
        <taxon>Gammaproteobacteria</taxon>
        <taxon>Steroidobacterales</taxon>
        <taxon>Steroidobacteraceae</taxon>
        <taxon>Steroidobacter</taxon>
    </lineage>
</organism>
<evidence type="ECO:0000259" key="3">
    <source>
        <dbReference type="Pfam" id="PF16220"/>
    </source>
</evidence>
<evidence type="ECO:0000256" key="1">
    <source>
        <dbReference type="SAM" id="Phobius"/>
    </source>
</evidence>
<accession>A0ABV8T5E2</accession>
<protein>
    <submittedName>
        <fullName evidence="5">FecR family protein</fullName>
    </submittedName>
</protein>
<keyword evidence="1" id="KW-0472">Membrane</keyword>
<dbReference type="Proteomes" id="UP001595904">
    <property type="component" value="Unassembled WGS sequence"/>
</dbReference>
<dbReference type="InterPro" id="IPR012373">
    <property type="entry name" value="Ferrdict_sens_TM"/>
</dbReference>
<dbReference type="PANTHER" id="PTHR30273:SF2">
    <property type="entry name" value="PROTEIN FECR"/>
    <property type="match status" value="1"/>
</dbReference>
<gene>
    <name evidence="5" type="ORF">ACFPN2_33050</name>
</gene>
<evidence type="ECO:0000313" key="6">
    <source>
        <dbReference type="Proteomes" id="UP001595904"/>
    </source>
</evidence>
<feature type="domain" description="FecR N-terminal" evidence="3">
    <location>
        <begin position="10"/>
        <end position="49"/>
    </location>
</feature>
<dbReference type="InterPro" id="IPR032623">
    <property type="entry name" value="FecR_N"/>
</dbReference>
<feature type="transmembrane region" description="Helical" evidence="1">
    <location>
        <begin position="99"/>
        <end position="119"/>
    </location>
</feature>
<comment type="caution">
    <text evidence="5">The sequence shown here is derived from an EMBL/GenBank/DDBJ whole genome shotgun (WGS) entry which is preliminary data.</text>
</comment>
<dbReference type="Pfam" id="PF16220">
    <property type="entry name" value="DUF4880"/>
    <property type="match status" value="1"/>
</dbReference>
<dbReference type="PANTHER" id="PTHR30273">
    <property type="entry name" value="PERIPLASMIC SIGNAL SENSOR AND SIGMA FACTOR ACTIVATOR FECR-RELATED"/>
    <property type="match status" value="1"/>
</dbReference>
<dbReference type="EMBL" id="JBHSDU010000015">
    <property type="protein sequence ID" value="MFC4313949.1"/>
    <property type="molecule type" value="Genomic_DNA"/>
</dbReference>
<dbReference type="Gene3D" id="3.55.50.30">
    <property type="match status" value="1"/>
</dbReference>
<dbReference type="Gene3D" id="2.60.120.1440">
    <property type="match status" value="1"/>
</dbReference>
<keyword evidence="6" id="KW-1185">Reference proteome</keyword>
<evidence type="ECO:0000259" key="4">
    <source>
        <dbReference type="Pfam" id="PF16344"/>
    </source>
</evidence>
<feature type="domain" description="FecR protein" evidence="2">
    <location>
        <begin position="126"/>
        <end position="217"/>
    </location>
</feature>
<dbReference type="RefSeq" id="WP_380604731.1">
    <property type="nucleotide sequence ID" value="NZ_JBHSDU010000015.1"/>
</dbReference>
<reference evidence="6" key="1">
    <citation type="journal article" date="2019" name="Int. J. Syst. Evol. Microbiol.">
        <title>The Global Catalogue of Microorganisms (GCM) 10K type strain sequencing project: providing services to taxonomists for standard genome sequencing and annotation.</title>
        <authorList>
            <consortium name="The Broad Institute Genomics Platform"/>
            <consortium name="The Broad Institute Genome Sequencing Center for Infectious Disease"/>
            <person name="Wu L."/>
            <person name="Ma J."/>
        </authorList>
    </citation>
    <scope>NUCLEOTIDE SEQUENCE [LARGE SCALE GENOMIC DNA]</scope>
    <source>
        <strain evidence="6">CGMCC 1.10759</strain>
    </source>
</reference>
<dbReference type="PIRSF" id="PIRSF018266">
    <property type="entry name" value="FecR"/>
    <property type="match status" value="1"/>
</dbReference>